<dbReference type="AlphaFoldDB" id="A0A3S5FGB6"/>
<organism evidence="2 3">
    <name type="scientific">Protopolystoma xenopodis</name>
    <dbReference type="NCBI Taxonomy" id="117903"/>
    <lineage>
        <taxon>Eukaryota</taxon>
        <taxon>Metazoa</taxon>
        <taxon>Spiralia</taxon>
        <taxon>Lophotrochozoa</taxon>
        <taxon>Platyhelminthes</taxon>
        <taxon>Monogenea</taxon>
        <taxon>Polyopisthocotylea</taxon>
        <taxon>Polystomatidea</taxon>
        <taxon>Polystomatidae</taxon>
        <taxon>Protopolystoma</taxon>
    </lineage>
</organism>
<gene>
    <name evidence="2" type="ORF">PXEA_LOCUS30585</name>
</gene>
<dbReference type="Proteomes" id="UP000784294">
    <property type="component" value="Unassembled WGS sequence"/>
</dbReference>
<feature type="compositionally biased region" description="Polar residues" evidence="1">
    <location>
        <begin position="74"/>
        <end position="83"/>
    </location>
</feature>
<protein>
    <submittedName>
        <fullName evidence="2">Uncharacterized protein</fullName>
    </submittedName>
</protein>
<dbReference type="EMBL" id="CAAALY010254134">
    <property type="protein sequence ID" value="VEL37145.1"/>
    <property type="molecule type" value="Genomic_DNA"/>
</dbReference>
<feature type="compositionally biased region" description="Polar residues" evidence="1">
    <location>
        <begin position="1"/>
        <end position="11"/>
    </location>
</feature>
<reference evidence="2" key="1">
    <citation type="submission" date="2018-11" db="EMBL/GenBank/DDBJ databases">
        <authorList>
            <consortium name="Pathogen Informatics"/>
        </authorList>
    </citation>
    <scope>NUCLEOTIDE SEQUENCE</scope>
</reference>
<evidence type="ECO:0000256" key="1">
    <source>
        <dbReference type="SAM" id="MobiDB-lite"/>
    </source>
</evidence>
<sequence>MPLSKKPSTQLPPKKSAVALRGRSSAVPIASAAKKPSAGLNASDFLSPPRLTPSSQDLRSPTSSASCAGRNPFKSRSTTVKTDSSLISGLGSSALDVWKPSQASSLDELSAKASHVKPSGMKAGKRMGLFNSGNARGNTPISTAAGQSRTSLNVVG</sequence>
<accession>A0A3S5FGB6</accession>
<feature type="region of interest" description="Disordered" evidence="1">
    <location>
        <begin position="106"/>
        <end position="156"/>
    </location>
</feature>
<feature type="compositionally biased region" description="Polar residues" evidence="1">
    <location>
        <begin position="52"/>
        <end position="66"/>
    </location>
</feature>
<proteinExistence type="predicted"/>
<comment type="caution">
    <text evidence="2">The sequence shown here is derived from an EMBL/GenBank/DDBJ whole genome shotgun (WGS) entry which is preliminary data.</text>
</comment>
<evidence type="ECO:0000313" key="2">
    <source>
        <dbReference type="EMBL" id="VEL37145.1"/>
    </source>
</evidence>
<feature type="region of interest" description="Disordered" evidence="1">
    <location>
        <begin position="1"/>
        <end position="85"/>
    </location>
</feature>
<feature type="compositionally biased region" description="Polar residues" evidence="1">
    <location>
        <begin position="131"/>
        <end position="156"/>
    </location>
</feature>
<evidence type="ECO:0000313" key="3">
    <source>
        <dbReference type="Proteomes" id="UP000784294"/>
    </source>
</evidence>
<name>A0A3S5FGB6_9PLAT</name>
<keyword evidence="3" id="KW-1185">Reference proteome</keyword>